<keyword evidence="2" id="KW-0677">Repeat</keyword>
<dbReference type="OrthoDB" id="9781034at2"/>
<dbReference type="Gene3D" id="3.40.250.10">
    <property type="entry name" value="Rhodanese-like domain"/>
    <property type="match status" value="2"/>
</dbReference>
<evidence type="ECO:0000256" key="3">
    <source>
        <dbReference type="SAM" id="MobiDB-lite"/>
    </source>
</evidence>
<feature type="domain" description="Rhodanese" evidence="4">
    <location>
        <begin position="20"/>
        <end position="137"/>
    </location>
</feature>
<dbReference type="InterPro" id="IPR036873">
    <property type="entry name" value="Rhodanese-like_dom_sf"/>
</dbReference>
<dbReference type="AlphaFoldDB" id="A0A506U8E0"/>
<dbReference type="SMART" id="SM00450">
    <property type="entry name" value="RHOD"/>
    <property type="match status" value="2"/>
</dbReference>
<dbReference type="EMBL" id="VHLG01000008">
    <property type="protein sequence ID" value="TPW29758.1"/>
    <property type="molecule type" value="Genomic_DNA"/>
</dbReference>
<dbReference type="PANTHER" id="PTHR11364">
    <property type="entry name" value="THIOSULFATE SULFERTANSFERASE"/>
    <property type="match status" value="1"/>
</dbReference>
<feature type="region of interest" description="Disordered" evidence="3">
    <location>
        <begin position="183"/>
        <end position="202"/>
    </location>
</feature>
<dbReference type="Pfam" id="PF00581">
    <property type="entry name" value="Rhodanese"/>
    <property type="match status" value="2"/>
</dbReference>
<evidence type="ECO:0000313" key="5">
    <source>
        <dbReference type="EMBL" id="TPW29758.1"/>
    </source>
</evidence>
<dbReference type="InterPro" id="IPR045078">
    <property type="entry name" value="TST/MPST-like"/>
</dbReference>
<dbReference type="RefSeq" id="WP_141149481.1">
    <property type="nucleotide sequence ID" value="NZ_VHLG01000008.1"/>
</dbReference>
<dbReference type="PANTHER" id="PTHR11364:SF27">
    <property type="entry name" value="SULFURTRANSFERASE"/>
    <property type="match status" value="1"/>
</dbReference>
<keyword evidence="6" id="KW-1185">Reference proteome</keyword>
<dbReference type="InterPro" id="IPR001763">
    <property type="entry name" value="Rhodanese-like_dom"/>
</dbReference>
<organism evidence="5 6">
    <name type="scientific">Martelella alba</name>
    <dbReference type="NCBI Taxonomy" id="2590451"/>
    <lineage>
        <taxon>Bacteria</taxon>
        <taxon>Pseudomonadati</taxon>
        <taxon>Pseudomonadota</taxon>
        <taxon>Alphaproteobacteria</taxon>
        <taxon>Hyphomicrobiales</taxon>
        <taxon>Aurantimonadaceae</taxon>
        <taxon>Martelella</taxon>
    </lineage>
</organism>
<comment type="caution">
    <text evidence="5">The sequence shown here is derived from an EMBL/GenBank/DDBJ whole genome shotgun (WGS) entry which is preliminary data.</text>
</comment>
<evidence type="ECO:0000259" key="4">
    <source>
        <dbReference type="PROSITE" id="PS50206"/>
    </source>
</evidence>
<evidence type="ECO:0000313" key="6">
    <source>
        <dbReference type="Proteomes" id="UP000318801"/>
    </source>
</evidence>
<dbReference type="FunFam" id="3.40.250.10:FF:000001">
    <property type="entry name" value="Sulfurtransferase"/>
    <property type="match status" value="1"/>
</dbReference>
<keyword evidence="5" id="KW-0670">Pyruvate</keyword>
<feature type="domain" description="Rhodanese" evidence="4">
    <location>
        <begin position="167"/>
        <end position="280"/>
    </location>
</feature>
<keyword evidence="1 5" id="KW-0808">Transferase</keyword>
<dbReference type="NCBIfam" id="NF008557">
    <property type="entry name" value="PRK11493.1"/>
    <property type="match status" value="1"/>
</dbReference>
<dbReference type="GO" id="GO:0016784">
    <property type="term" value="F:3-mercaptopyruvate sulfurtransferase activity"/>
    <property type="evidence" value="ECO:0007669"/>
    <property type="project" value="UniProtKB-EC"/>
</dbReference>
<evidence type="ECO:0000256" key="1">
    <source>
        <dbReference type="ARBA" id="ARBA00022679"/>
    </source>
</evidence>
<dbReference type="SUPFAM" id="SSF52821">
    <property type="entry name" value="Rhodanese/Cell cycle control phosphatase"/>
    <property type="match status" value="2"/>
</dbReference>
<dbReference type="EC" id="2.8.1.2" evidence="5"/>
<proteinExistence type="predicted"/>
<reference evidence="5 6" key="1">
    <citation type="submission" date="2019-06" db="EMBL/GenBank/DDBJ databases">
        <authorList>
            <person name="Li M."/>
        </authorList>
    </citation>
    <scope>NUCLEOTIDE SEQUENCE [LARGE SCALE GENOMIC DNA]</scope>
    <source>
        <strain evidence="5 6">BGMRC2036</strain>
    </source>
</reference>
<dbReference type="GO" id="GO:0004792">
    <property type="term" value="F:thiosulfate-cyanide sulfurtransferase activity"/>
    <property type="evidence" value="ECO:0007669"/>
    <property type="project" value="TreeGrafter"/>
</dbReference>
<dbReference type="PROSITE" id="PS50206">
    <property type="entry name" value="RHODANESE_3"/>
    <property type="match status" value="2"/>
</dbReference>
<dbReference type="CDD" id="cd01449">
    <property type="entry name" value="TST_Repeat_2"/>
    <property type="match status" value="1"/>
</dbReference>
<name>A0A506U8E0_9HYPH</name>
<sequence>MGTGKSRFIVTPQWVEERIASPGFSIIDASWYLPAHGRDGAAEYAAAHVPSAAFFDHDRVCDQSTGLPHSLPSPEKFATEMERLGVSNRDLIVVYDGPGFFSAPRLWWMLRVMGADAVFLMDGGFDGWKAAGRPVETKTREARATRFKTDFRSERVTSLAEMRELVASGTTQIADARGAGRFEATEPEPRPGMRGGHMPGAKNLPATAFSENGHFRDLGTLATMFEEAGIDLSKPVVTSCGSGVTAAIITLALESLGHDDNSLYDGSWSEWGSLADTPIVTGKA</sequence>
<protein>
    <submittedName>
        <fullName evidence="5">3-mercaptopyruvate sulfurtransferase</fullName>
        <ecNumber evidence="5">2.8.1.2</ecNumber>
    </submittedName>
</protein>
<accession>A0A506U8E0</accession>
<dbReference type="CDD" id="cd01448">
    <property type="entry name" value="TST_Repeat_1"/>
    <property type="match status" value="1"/>
</dbReference>
<dbReference type="Proteomes" id="UP000318801">
    <property type="component" value="Unassembled WGS sequence"/>
</dbReference>
<gene>
    <name evidence="5" type="primary">sseA</name>
    <name evidence="5" type="ORF">FJU08_13195</name>
</gene>
<evidence type="ECO:0000256" key="2">
    <source>
        <dbReference type="ARBA" id="ARBA00022737"/>
    </source>
</evidence>